<protein>
    <submittedName>
        <fullName evidence="2">Uncharacterized protein</fullName>
    </submittedName>
</protein>
<dbReference type="EMBL" id="JARULN010000003">
    <property type="protein sequence ID" value="MDG5753648.1"/>
    <property type="molecule type" value="Genomic_DNA"/>
</dbReference>
<keyword evidence="1" id="KW-0732">Signal</keyword>
<feature type="signal peptide" evidence="1">
    <location>
        <begin position="1"/>
        <end position="19"/>
    </location>
</feature>
<accession>A0ABT6H4D5</accession>
<dbReference type="RefSeq" id="WP_124564243.1">
    <property type="nucleotide sequence ID" value="NZ_JARRRY010000002.1"/>
</dbReference>
<reference evidence="2 3" key="1">
    <citation type="submission" date="2023-04" db="EMBL/GenBank/DDBJ databases">
        <title>Ectobacillus antri isolated from activated sludge.</title>
        <authorList>
            <person name="Yan P."/>
            <person name="Liu X."/>
        </authorList>
    </citation>
    <scope>NUCLEOTIDE SEQUENCE [LARGE SCALE GENOMIC DNA]</scope>
    <source>
        <strain evidence="2 3">C18H</strain>
    </source>
</reference>
<keyword evidence="3" id="KW-1185">Reference proteome</keyword>
<name>A0ABT6H4D5_9BACI</name>
<organism evidence="2 3">
    <name type="scientific">Ectobacillus antri</name>
    <dbReference type="NCBI Taxonomy" id="2486280"/>
    <lineage>
        <taxon>Bacteria</taxon>
        <taxon>Bacillati</taxon>
        <taxon>Bacillota</taxon>
        <taxon>Bacilli</taxon>
        <taxon>Bacillales</taxon>
        <taxon>Bacillaceae</taxon>
        <taxon>Ectobacillus</taxon>
    </lineage>
</organism>
<comment type="caution">
    <text evidence="2">The sequence shown here is derived from an EMBL/GenBank/DDBJ whole genome shotgun (WGS) entry which is preliminary data.</text>
</comment>
<evidence type="ECO:0000313" key="3">
    <source>
        <dbReference type="Proteomes" id="UP001218246"/>
    </source>
</evidence>
<gene>
    <name evidence="2" type="ORF">P6P90_06610</name>
</gene>
<feature type="chain" id="PRO_5045565085" evidence="1">
    <location>
        <begin position="20"/>
        <end position="136"/>
    </location>
</feature>
<dbReference type="Proteomes" id="UP001218246">
    <property type="component" value="Unassembled WGS sequence"/>
</dbReference>
<evidence type="ECO:0000313" key="2">
    <source>
        <dbReference type="EMBL" id="MDG5753648.1"/>
    </source>
</evidence>
<evidence type="ECO:0000256" key="1">
    <source>
        <dbReference type="SAM" id="SignalP"/>
    </source>
</evidence>
<sequence length="136" mass="16137">MKIVMICFVLLLTATSVQAEQVVKTVCPKTEILSVLTEQDKQELLRELPRSIIPKLYGKNPKYLDYQAEVIMPMQNLQGVEKSYYYMAIQNCGRDIANRSWFVRIRFPKMQNAYSFSEIFLAKKQNNEWIVWYQYH</sequence>
<proteinExistence type="predicted"/>